<name>A0A7K2IX75_9ACTN</name>
<keyword evidence="5" id="KW-1185">Reference proteome</keyword>
<dbReference type="PROSITE" id="PS51819">
    <property type="entry name" value="VOC"/>
    <property type="match status" value="1"/>
</dbReference>
<dbReference type="EMBL" id="JAYMRS010000010">
    <property type="protein sequence ID" value="MFB8770371.1"/>
    <property type="molecule type" value="Genomic_DNA"/>
</dbReference>
<dbReference type="Proteomes" id="UP000467124">
    <property type="component" value="Unassembled WGS sequence"/>
</dbReference>
<dbReference type="InterPro" id="IPR004360">
    <property type="entry name" value="Glyas_Fos-R_dOase_dom"/>
</dbReference>
<reference evidence="2 5" key="2">
    <citation type="submission" date="2024-01" db="EMBL/GenBank/DDBJ databases">
        <title>Genome mining of biosynthetic gene clusters to explore secondary metabolites of Streptomyces sp.</title>
        <authorList>
            <person name="Baig A."/>
            <person name="Ajitkumar Shintre N."/>
            <person name="Kumar H."/>
            <person name="Anbarasu A."/>
            <person name="Ramaiah S."/>
        </authorList>
    </citation>
    <scope>NUCLEOTIDE SEQUENCE [LARGE SCALE GENOMIC DNA]</scope>
    <source>
        <strain evidence="2 5">A01</strain>
    </source>
</reference>
<dbReference type="OMA" id="NYVQIIQ"/>
<dbReference type="SUPFAM" id="SSF54593">
    <property type="entry name" value="Glyoxalase/Bleomycin resistance protein/Dihydroxybiphenyl dioxygenase"/>
    <property type="match status" value="1"/>
</dbReference>
<dbReference type="CDD" id="cd06587">
    <property type="entry name" value="VOC"/>
    <property type="match status" value="1"/>
</dbReference>
<dbReference type="InterPro" id="IPR037523">
    <property type="entry name" value="VOC_core"/>
</dbReference>
<evidence type="ECO:0000313" key="3">
    <source>
        <dbReference type="EMBL" id="MYR34590.1"/>
    </source>
</evidence>
<dbReference type="RefSeq" id="WP_014911096.1">
    <property type="nucleotide sequence ID" value="NZ_JAYMRS010000010.1"/>
</dbReference>
<organism evidence="3 4">
    <name type="scientific">Nocardiopsis alba</name>
    <dbReference type="NCBI Taxonomy" id="53437"/>
    <lineage>
        <taxon>Bacteria</taxon>
        <taxon>Bacillati</taxon>
        <taxon>Actinomycetota</taxon>
        <taxon>Actinomycetes</taxon>
        <taxon>Streptosporangiales</taxon>
        <taxon>Nocardiopsidaceae</taxon>
        <taxon>Nocardiopsis</taxon>
    </lineage>
</organism>
<dbReference type="Proteomes" id="UP001585053">
    <property type="component" value="Unassembled WGS sequence"/>
</dbReference>
<gene>
    <name evidence="3" type="ORF">GTW20_20655</name>
    <name evidence="2" type="ORF">VSQ78_21955</name>
</gene>
<feature type="domain" description="VOC" evidence="1">
    <location>
        <begin position="5"/>
        <end position="117"/>
    </location>
</feature>
<comment type="caution">
    <text evidence="3">The sequence shown here is derived from an EMBL/GenBank/DDBJ whole genome shotgun (WGS) entry which is preliminary data.</text>
</comment>
<protein>
    <submittedName>
        <fullName evidence="3">VOC family protein</fullName>
    </submittedName>
</protein>
<dbReference type="AlphaFoldDB" id="A0A7K2IX75"/>
<evidence type="ECO:0000313" key="2">
    <source>
        <dbReference type="EMBL" id="MFB8770371.1"/>
    </source>
</evidence>
<dbReference type="Pfam" id="PF00903">
    <property type="entry name" value="Glyoxalase"/>
    <property type="match status" value="1"/>
</dbReference>
<dbReference type="Gene3D" id="3.10.180.10">
    <property type="entry name" value="2,3-Dihydroxybiphenyl 1,2-Dioxygenase, domain 1"/>
    <property type="match status" value="1"/>
</dbReference>
<evidence type="ECO:0000259" key="1">
    <source>
        <dbReference type="PROSITE" id="PS51819"/>
    </source>
</evidence>
<evidence type="ECO:0000313" key="5">
    <source>
        <dbReference type="Proteomes" id="UP001585053"/>
    </source>
</evidence>
<proteinExistence type="predicted"/>
<dbReference type="EMBL" id="WWHY01000001">
    <property type="protein sequence ID" value="MYR34590.1"/>
    <property type="molecule type" value="Genomic_DNA"/>
</dbReference>
<sequence>MKRPVLDSMLLASTDPDRLRDWYAAALDPAESSSMDAYRVLRFGTFHLLIDHRDDVGPKAADATRMILNFDVGDARAVAARMDELDTEWVAPLEDREGSLFATAKDPDGNYVQIIQLSEEHLAEMENLS</sequence>
<dbReference type="InterPro" id="IPR029068">
    <property type="entry name" value="Glyas_Bleomycin-R_OHBP_Dase"/>
</dbReference>
<evidence type="ECO:0000313" key="4">
    <source>
        <dbReference type="Proteomes" id="UP000467124"/>
    </source>
</evidence>
<accession>A0A7K2IX75</accession>
<reference evidence="3 4" key="1">
    <citation type="journal article" date="2019" name="Nat. Commun.">
        <title>The antimicrobial potential of Streptomyces from insect microbiomes.</title>
        <authorList>
            <person name="Chevrette M.G."/>
            <person name="Carlson C.M."/>
            <person name="Ortega H.E."/>
            <person name="Thomas C."/>
            <person name="Ananiev G.E."/>
            <person name="Barns K.J."/>
            <person name="Book A.J."/>
            <person name="Cagnazzo J."/>
            <person name="Carlos C."/>
            <person name="Flanigan W."/>
            <person name="Grubbs K.J."/>
            <person name="Horn H.A."/>
            <person name="Hoffmann F.M."/>
            <person name="Klassen J.L."/>
            <person name="Knack J.J."/>
            <person name="Lewin G.R."/>
            <person name="McDonald B.R."/>
            <person name="Muller L."/>
            <person name="Melo W.G.P."/>
            <person name="Pinto-Tomas A.A."/>
            <person name="Schmitz A."/>
            <person name="Wendt-Pienkowski E."/>
            <person name="Wildman S."/>
            <person name="Zhao M."/>
            <person name="Zhang F."/>
            <person name="Bugni T.S."/>
            <person name="Andes D.R."/>
            <person name="Pupo M.T."/>
            <person name="Currie C.R."/>
        </authorList>
    </citation>
    <scope>NUCLEOTIDE SEQUENCE [LARGE SCALE GENOMIC DNA]</scope>
    <source>
        <strain evidence="3 4">SID5840</strain>
    </source>
</reference>